<organism evidence="2 3">
    <name type="scientific">Ceratodon purpureus</name>
    <name type="common">Fire moss</name>
    <name type="synonym">Dicranum purpureum</name>
    <dbReference type="NCBI Taxonomy" id="3225"/>
    <lineage>
        <taxon>Eukaryota</taxon>
        <taxon>Viridiplantae</taxon>
        <taxon>Streptophyta</taxon>
        <taxon>Embryophyta</taxon>
        <taxon>Bryophyta</taxon>
        <taxon>Bryophytina</taxon>
        <taxon>Bryopsida</taxon>
        <taxon>Dicranidae</taxon>
        <taxon>Pseudoditrichales</taxon>
        <taxon>Ditrichaceae</taxon>
        <taxon>Ceratodon</taxon>
    </lineage>
</organism>
<sequence>MNRTLSLIFVYLFIAVCISVQRDAELLPLDVHSVFWLQCQGSCKIVSSLLH</sequence>
<evidence type="ECO:0000313" key="3">
    <source>
        <dbReference type="Proteomes" id="UP000822688"/>
    </source>
</evidence>
<keyword evidence="1" id="KW-0732">Signal</keyword>
<evidence type="ECO:0000313" key="2">
    <source>
        <dbReference type="EMBL" id="KAG0592991.1"/>
    </source>
</evidence>
<feature type="signal peptide" evidence="1">
    <location>
        <begin position="1"/>
        <end position="19"/>
    </location>
</feature>
<accession>A0A8T0JE84</accession>
<reference evidence="2" key="1">
    <citation type="submission" date="2020-06" db="EMBL/GenBank/DDBJ databases">
        <title>WGS assembly of Ceratodon purpureus strain R40.</title>
        <authorList>
            <person name="Carey S.B."/>
            <person name="Jenkins J."/>
            <person name="Shu S."/>
            <person name="Lovell J.T."/>
            <person name="Sreedasyam A."/>
            <person name="Maumus F."/>
            <person name="Tiley G.P."/>
            <person name="Fernandez-Pozo N."/>
            <person name="Barry K."/>
            <person name="Chen C."/>
            <person name="Wang M."/>
            <person name="Lipzen A."/>
            <person name="Daum C."/>
            <person name="Saski C.A."/>
            <person name="Payton A.C."/>
            <person name="Mcbreen J.C."/>
            <person name="Conrad R.E."/>
            <person name="Kollar L.M."/>
            <person name="Olsson S."/>
            <person name="Huttunen S."/>
            <person name="Landis J.B."/>
            <person name="Wickett N.J."/>
            <person name="Johnson M.G."/>
            <person name="Rensing S.A."/>
            <person name="Grimwood J."/>
            <person name="Schmutz J."/>
            <person name="Mcdaniel S.F."/>
        </authorList>
    </citation>
    <scope>NUCLEOTIDE SEQUENCE</scope>
    <source>
        <strain evidence="2">R40</strain>
    </source>
</reference>
<comment type="caution">
    <text evidence="2">The sequence shown here is derived from an EMBL/GenBank/DDBJ whole genome shotgun (WGS) entry which is preliminary data.</text>
</comment>
<keyword evidence="3" id="KW-1185">Reference proteome</keyword>
<protein>
    <submittedName>
        <fullName evidence="2">Uncharacterized protein</fullName>
    </submittedName>
</protein>
<evidence type="ECO:0000256" key="1">
    <source>
        <dbReference type="SAM" id="SignalP"/>
    </source>
</evidence>
<dbReference type="AlphaFoldDB" id="A0A8T0JE84"/>
<gene>
    <name evidence="2" type="ORF">KC19_1G296200</name>
</gene>
<proteinExistence type="predicted"/>
<feature type="chain" id="PRO_5035749816" evidence="1">
    <location>
        <begin position="20"/>
        <end position="51"/>
    </location>
</feature>
<dbReference type="Proteomes" id="UP000822688">
    <property type="component" value="Chromosome 1"/>
</dbReference>
<dbReference type="EMBL" id="CM026421">
    <property type="protein sequence ID" value="KAG0592991.1"/>
    <property type="molecule type" value="Genomic_DNA"/>
</dbReference>
<name>A0A8T0JE84_CERPU</name>